<proteinExistence type="predicted"/>
<accession>A0A0F9DF84</accession>
<dbReference type="EMBL" id="LAZR01029164">
    <property type="protein sequence ID" value="KKL60383.1"/>
    <property type="molecule type" value="Genomic_DNA"/>
</dbReference>
<sequence>MSELQGFTGIIIGEAMLEYLYGEPRPSVVCSPSFNFLKAIRRAERKLTAEMGSEYLYRTIRFRSEGHVAVRVKWVLSDHTIQKADSTEENACLACWYKVFVWWNKQKQQEALCPVK</sequence>
<name>A0A0F9DF84_9ZZZZ</name>
<reference evidence="1" key="1">
    <citation type="journal article" date="2015" name="Nature">
        <title>Complex archaea that bridge the gap between prokaryotes and eukaryotes.</title>
        <authorList>
            <person name="Spang A."/>
            <person name="Saw J.H."/>
            <person name="Jorgensen S.L."/>
            <person name="Zaremba-Niedzwiedzka K."/>
            <person name="Martijn J."/>
            <person name="Lind A.E."/>
            <person name="van Eijk R."/>
            <person name="Schleper C."/>
            <person name="Guy L."/>
            <person name="Ettema T.J."/>
        </authorList>
    </citation>
    <scope>NUCLEOTIDE SEQUENCE</scope>
</reference>
<dbReference type="AlphaFoldDB" id="A0A0F9DF84"/>
<gene>
    <name evidence="1" type="ORF">LCGC14_2205840</name>
</gene>
<comment type="caution">
    <text evidence="1">The sequence shown here is derived from an EMBL/GenBank/DDBJ whole genome shotgun (WGS) entry which is preliminary data.</text>
</comment>
<evidence type="ECO:0000313" key="1">
    <source>
        <dbReference type="EMBL" id="KKL60383.1"/>
    </source>
</evidence>
<protein>
    <submittedName>
        <fullName evidence="1">Uncharacterized protein</fullName>
    </submittedName>
</protein>
<organism evidence="1">
    <name type="scientific">marine sediment metagenome</name>
    <dbReference type="NCBI Taxonomy" id="412755"/>
    <lineage>
        <taxon>unclassified sequences</taxon>
        <taxon>metagenomes</taxon>
        <taxon>ecological metagenomes</taxon>
    </lineage>
</organism>